<evidence type="ECO:0000313" key="4">
    <source>
        <dbReference type="EMBL" id="KAG1768742.1"/>
    </source>
</evidence>
<comment type="subcellular location">
    <subcellularLocation>
        <location evidence="1">Membrane</location>
        <topology evidence="1">Multi-pass membrane protein</topology>
    </subcellularLocation>
</comment>
<keyword evidence="3" id="KW-0472">Membrane</keyword>
<dbReference type="PANTHER" id="PTHR11360">
    <property type="entry name" value="MONOCARBOXYLATE TRANSPORTER"/>
    <property type="match status" value="1"/>
</dbReference>
<dbReference type="Proteomes" id="UP000714275">
    <property type="component" value="Unassembled WGS sequence"/>
</dbReference>
<dbReference type="GO" id="GO:0016020">
    <property type="term" value="C:membrane"/>
    <property type="evidence" value="ECO:0007669"/>
    <property type="project" value="UniProtKB-SubCell"/>
</dbReference>
<comment type="similarity">
    <text evidence="2">Belongs to the major facilitator superfamily. Monocarboxylate porter (TC 2.A.1.13) family.</text>
</comment>
<feature type="transmembrane region" description="Helical" evidence="3">
    <location>
        <begin position="88"/>
        <end position="108"/>
    </location>
</feature>
<feature type="transmembrane region" description="Helical" evidence="3">
    <location>
        <begin position="253"/>
        <end position="271"/>
    </location>
</feature>
<reference evidence="4" key="1">
    <citation type="journal article" date="2020" name="New Phytol.">
        <title>Comparative genomics reveals dynamic genome evolution in host specialist ectomycorrhizal fungi.</title>
        <authorList>
            <person name="Lofgren L.A."/>
            <person name="Nguyen N.H."/>
            <person name="Vilgalys R."/>
            <person name="Ruytinx J."/>
            <person name="Liao H.L."/>
            <person name="Branco S."/>
            <person name="Kuo A."/>
            <person name="LaButti K."/>
            <person name="Lipzen A."/>
            <person name="Andreopoulos W."/>
            <person name="Pangilinan J."/>
            <person name="Riley R."/>
            <person name="Hundley H."/>
            <person name="Na H."/>
            <person name="Barry K."/>
            <person name="Grigoriev I.V."/>
            <person name="Stajich J.E."/>
            <person name="Kennedy P.G."/>
        </authorList>
    </citation>
    <scope>NUCLEOTIDE SEQUENCE</scope>
    <source>
        <strain evidence="4">DOB743</strain>
    </source>
</reference>
<accession>A0A9P6ZJ93</accession>
<organism evidence="4 5">
    <name type="scientific">Suillus placidus</name>
    <dbReference type="NCBI Taxonomy" id="48579"/>
    <lineage>
        <taxon>Eukaryota</taxon>
        <taxon>Fungi</taxon>
        <taxon>Dikarya</taxon>
        <taxon>Basidiomycota</taxon>
        <taxon>Agaricomycotina</taxon>
        <taxon>Agaricomycetes</taxon>
        <taxon>Agaricomycetidae</taxon>
        <taxon>Boletales</taxon>
        <taxon>Suillineae</taxon>
        <taxon>Suillaceae</taxon>
        <taxon>Suillus</taxon>
    </lineage>
</organism>
<feature type="transmembrane region" description="Helical" evidence="3">
    <location>
        <begin position="210"/>
        <end position="232"/>
    </location>
</feature>
<dbReference type="AlphaFoldDB" id="A0A9P6ZJ93"/>
<feature type="transmembrane region" description="Helical" evidence="3">
    <location>
        <begin position="344"/>
        <end position="366"/>
    </location>
</feature>
<dbReference type="InterPro" id="IPR036259">
    <property type="entry name" value="MFS_trans_sf"/>
</dbReference>
<evidence type="ECO:0000256" key="1">
    <source>
        <dbReference type="ARBA" id="ARBA00004141"/>
    </source>
</evidence>
<dbReference type="SUPFAM" id="SSF103473">
    <property type="entry name" value="MFS general substrate transporter"/>
    <property type="match status" value="1"/>
</dbReference>
<keyword evidence="3" id="KW-1133">Transmembrane helix</keyword>
<feature type="transmembrane region" description="Helical" evidence="3">
    <location>
        <begin position="48"/>
        <end position="68"/>
    </location>
</feature>
<sequence length="386" mass="41684">MSMKATIHNMFTTNEKLDDDLDELGHMPSSTSQTACSESGPPDGGFRAWGTAFGCFLMQFCGFGYISSFGVYQDYYTRIYLANYSPSAISWIGALTAFLAVSITLISGPLYDRGWFYRLMIAGSLLQSLSLFVLSFTKPGQFYLAFMVQGVLAGFGMGLTYAPSIAVVSQHFSKRLTLVMSLVTSGTSLGAMIHPIMLNRLLNGTVGFTSGVRASAGFVSALLLIACLFMRTRELPIPTASYTAVARKCSRDVLFILMTVGSTLFQIGFFFPEFYLQLDSAKHDIDINFSFYSLVIMNAACFIGRCTAGIIATYAGVLNSTIASTVACSVLIISMIALSDVASVVALGLAYGYFSGVYIALLVPLVTMLTPDLSELGLASLTFAFW</sequence>
<evidence type="ECO:0000256" key="2">
    <source>
        <dbReference type="ARBA" id="ARBA00006727"/>
    </source>
</evidence>
<comment type="caution">
    <text evidence="4">The sequence shown here is derived from an EMBL/GenBank/DDBJ whole genome shotgun (WGS) entry which is preliminary data.</text>
</comment>
<feature type="transmembrane region" description="Helical" evidence="3">
    <location>
        <begin position="142"/>
        <end position="164"/>
    </location>
</feature>
<evidence type="ECO:0000256" key="3">
    <source>
        <dbReference type="SAM" id="Phobius"/>
    </source>
</evidence>
<dbReference type="InterPro" id="IPR011701">
    <property type="entry name" value="MFS"/>
</dbReference>
<feature type="transmembrane region" description="Helical" evidence="3">
    <location>
        <begin position="176"/>
        <end position="198"/>
    </location>
</feature>
<dbReference type="Pfam" id="PF07690">
    <property type="entry name" value="MFS_1"/>
    <property type="match status" value="1"/>
</dbReference>
<dbReference type="OrthoDB" id="6499973at2759"/>
<name>A0A9P6ZJ93_9AGAM</name>
<evidence type="ECO:0000313" key="5">
    <source>
        <dbReference type="Proteomes" id="UP000714275"/>
    </source>
</evidence>
<gene>
    <name evidence="4" type="ORF">EV702DRAFT_1203149</name>
</gene>
<dbReference type="PANTHER" id="PTHR11360:SF319">
    <property type="entry name" value="MAJOR FACILITATOR SUPERFAMILY (MFS) PROFILE DOMAIN-CONTAINING PROTEIN"/>
    <property type="match status" value="1"/>
</dbReference>
<feature type="transmembrane region" description="Helical" evidence="3">
    <location>
        <begin position="115"/>
        <end position="136"/>
    </location>
</feature>
<dbReference type="Gene3D" id="1.20.1250.20">
    <property type="entry name" value="MFS general substrate transporter like domains"/>
    <property type="match status" value="1"/>
</dbReference>
<keyword evidence="5" id="KW-1185">Reference proteome</keyword>
<feature type="transmembrane region" description="Helical" evidence="3">
    <location>
        <begin position="321"/>
        <end position="338"/>
    </location>
</feature>
<dbReference type="InterPro" id="IPR050327">
    <property type="entry name" value="Proton-linked_MCT"/>
</dbReference>
<dbReference type="EMBL" id="JABBWD010000077">
    <property type="protein sequence ID" value="KAG1768742.1"/>
    <property type="molecule type" value="Genomic_DNA"/>
</dbReference>
<proteinExistence type="inferred from homology"/>
<protein>
    <submittedName>
        <fullName evidence="4">Major facilitator superfamily domain-containing protein</fullName>
    </submittedName>
</protein>
<keyword evidence="3" id="KW-0812">Transmembrane</keyword>
<dbReference type="GO" id="GO:0022857">
    <property type="term" value="F:transmembrane transporter activity"/>
    <property type="evidence" value="ECO:0007669"/>
    <property type="project" value="InterPro"/>
</dbReference>
<feature type="transmembrane region" description="Helical" evidence="3">
    <location>
        <begin position="291"/>
        <end position="314"/>
    </location>
</feature>